<dbReference type="AlphaFoldDB" id="A0AAV4F638"/>
<feature type="compositionally biased region" description="Low complexity" evidence="1">
    <location>
        <begin position="78"/>
        <end position="98"/>
    </location>
</feature>
<proteinExistence type="predicted"/>
<name>A0AAV4F638_9GAST</name>
<dbReference type="Proteomes" id="UP000762676">
    <property type="component" value="Unassembled WGS sequence"/>
</dbReference>
<feature type="compositionally biased region" description="Polar residues" evidence="1">
    <location>
        <begin position="106"/>
        <end position="126"/>
    </location>
</feature>
<comment type="caution">
    <text evidence="2">The sequence shown here is derived from an EMBL/GenBank/DDBJ whole genome shotgun (WGS) entry which is preliminary data.</text>
</comment>
<gene>
    <name evidence="2" type="ORF">ElyMa_005593600</name>
</gene>
<evidence type="ECO:0000313" key="2">
    <source>
        <dbReference type="EMBL" id="GFR67850.1"/>
    </source>
</evidence>
<protein>
    <submittedName>
        <fullName evidence="2">Uncharacterized protein</fullName>
    </submittedName>
</protein>
<feature type="region of interest" description="Disordered" evidence="1">
    <location>
        <begin position="67"/>
        <end position="152"/>
    </location>
</feature>
<feature type="compositionally biased region" description="Polar residues" evidence="1">
    <location>
        <begin position="138"/>
        <end position="152"/>
    </location>
</feature>
<organism evidence="2 3">
    <name type="scientific">Elysia marginata</name>
    <dbReference type="NCBI Taxonomy" id="1093978"/>
    <lineage>
        <taxon>Eukaryota</taxon>
        <taxon>Metazoa</taxon>
        <taxon>Spiralia</taxon>
        <taxon>Lophotrochozoa</taxon>
        <taxon>Mollusca</taxon>
        <taxon>Gastropoda</taxon>
        <taxon>Heterobranchia</taxon>
        <taxon>Euthyneura</taxon>
        <taxon>Panpulmonata</taxon>
        <taxon>Sacoglossa</taxon>
        <taxon>Placobranchoidea</taxon>
        <taxon>Plakobranchidae</taxon>
        <taxon>Elysia</taxon>
    </lineage>
</organism>
<evidence type="ECO:0000256" key="1">
    <source>
        <dbReference type="SAM" id="MobiDB-lite"/>
    </source>
</evidence>
<reference evidence="2 3" key="1">
    <citation type="journal article" date="2021" name="Elife">
        <title>Chloroplast acquisition without the gene transfer in kleptoplastic sea slugs, Plakobranchus ocellatus.</title>
        <authorList>
            <person name="Maeda T."/>
            <person name="Takahashi S."/>
            <person name="Yoshida T."/>
            <person name="Shimamura S."/>
            <person name="Takaki Y."/>
            <person name="Nagai Y."/>
            <person name="Toyoda A."/>
            <person name="Suzuki Y."/>
            <person name="Arimoto A."/>
            <person name="Ishii H."/>
            <person name="Satoh N."/>
            <person name="Nishiyama T."/>
            <person name="Hasebe M."/>
            <person name="Maruyama T."/>
            <person name="Minagawa J."/>
            <person name="Obokata J."/>
            <person name="Shigenobu S."/>
        </authorList>
    </citation>
    <scope>NUCLEOTIDE SEQUENCE [LARGE SCALE GENOMIC DNA]</scope>
</reference>
<feature type="compositionally biased region" description="Low complexity" evidence="1">
    <location>
        <begin position="22"/>
        <end position="40"/>
    </location>
</feature>
<dbReference type="EMBL" id="BMAT01011168">
    <property type="protein sequence ID" value="GFR67850.1"/>
    <property type="molecule type" value="Genomic_DNA"/>
</dbReference>
<feature type="region of interest" description="Disordered" evidence="1">
    <location>
        <begin position="1"/>
        <end position="49"/>
    </location>
</feature>
<evidence type="ECO:0000313" key="3">
    <source>
        <dbReference type="Proteomes" id="UP000762676"/>
    </source>
</evidence>
<accession>A0AAV4F638</accession>
<keyword evidence="3" id="KW-1185">Reference proteome</keyword>
<sequence>MFEPEDPANPYDNVEFPARKPGTSTWTAGTSSVSSTGSGSKLLGGHQTTGRAVLAGPKLAPLVEVDGAETPETQRLLPSSSSSANSNSSSPFSSPSSPTALGPQRQVVQNKAFSTNTLPSSQKTTPAPNPIPLVTGVHSATGNTSKAVSSIV</sequence>